<evidence type="ECO:0000313" key="4">
    <source>
        <dbReference type="Proteomes" id="UP000613580"/>
    </source>
</evidence>
<dbReference type="EMBL" id="JACAZE010000004">
    <property type="protein sequence ID" value="KAF7318463.1"/>
    <property type="molecule type" value="Genomic_DNA"/>
</dbReference>
<keyword evidence="4" id="KW-1185">Reference proteome</keyword>
<gene>
    <name evidence="3" type="ORF">HMN09_00355500</name>
</gene>
<protein>
    <recommendedName>
        <fullName evidence="2">F-box domain-containing protein</fullName>
    </recommendedName>
</protein>
<reference evidence="3" key="1">
    <citation type="submission" date="2020-05" db="EMBL/GenBank/DDBJ databases">
        <title>Mycena genomes resolve the evolution of fungal bioluminescence.</title>
        <authorList>
            <person name="Tsai I.J."/>
        </authorList>
    </citation>
    <scope>NUCLEOTIDE SEQUENCE</scope>
    <source>
        <strain evidence="3">110903Hualien_Pintung</strain>
    </source>
</reference>
<feature type="region of interest" description="Disordered" evidence="1">
    <location>
        <begin position="295"/>
        <end position="333"/>
    </location>
</feature>
<name>A0A8H6TGV2_MYCCL</name>
<comment type="caution">
    <text evidence="3">The sequence shown here is derived from an EMBL/GenBank/DDBJ whole genome shotgun (WGS) entry which is preliminary data.</text>
</comment>
<dbReference type="InterPro" id="IPR036047">
    <property type="entry name" value="F-box-like_dom_sf"/>
</dbReference>
<sequence>MTTHVFSSEIVHIIASHLSTSDLLTLCCVSRAFRTAGEAVLYRFLDLKRRSRRCLQGFLSALENAPRRASLVKILLLGPVQDAFGLDELARLGGVLKRCDKLSLLNTSLLGKDFGDALSHEKPAFPLLKVYCTSPHTLKLPIPPPALSLLVLHLGYLPVISELSTYRASLHTLVVIMHGICDVGLPELLGCLALALPKIRRLCICPSDGWIAPPNVAETGSLDDLLSSLTKFEALDSLLLHLRADKTLTMSLSADPRSPDPEPRAFHLGYPPFGNPEDSDSNLLQAANAFSRVSFADDSDSKPASEPEEQSESPIPPAAPPPHPGGSGEPAFGRLIMKSCSGLRRLDLGVQIGKVHSGPQVYVFERADGEEVSVQRYRKPELRGDPAGDSEPQCCRWGWKVDEEVRKWC</sequence>
<accession>A0A8H6TGV2</accession>
<feature type="domain" description="F-box" evidence="2">
    <location>
        <begin position="6"/>
        <end position="46"/>
    </location>
</feature>
<feature type="region of interest" description="Disordered" evidence="1">
    <location>
        <begin position="251"/>
        <end position="272"/>
    </location>
</feature>
<dbReference type="AlphaFoldDB" id="A0A8H6TGV2"/>
<evidence type="ECO:0000256" key="1">
    <source>
        <dbReference type="SAM" id="MobiDB-lite"/>
    </source>
</evidence>
<dbReference type="SMART" id="SM00256">
    <property type="entry name" value="FBOX"/>
    <property type="match status" value="1"/>
</dbReference>
<organism evidence="3 4">
    <name type="scientific">Mycena chlorophos</name>
    <name type="common">Agaric fungus</name>
    <name type="synonym">Agaricus chlorophos</name>
    <dbReference type="NCBI Taxonomy" id="658473"/>
    <lineage>
        <taxon>Eukaryota</taxon>
        <taxon>Fungi</taxon>
        <taxon>Dikarya</taxon>
        <taxon>Basidiomycota</taxon>
        <taxon>Agaricomycotina</taxon>
        <taxon>Agaricomycetes</taxon>
        <taxon>Agaricomycetidae</taxon>
        <taxon>Agaricales</taxon>
        <taxon>Marasmiineae</taxon>
        <taxon>Mycenaceae</taxon>
        <taxon>Mycena</taxon>
    </lineage>
</organism>
<dbReference type="Proteomes" id="UP000613580">
    <property type="component" value="Unassembled WGS sequence"/>
</dbReference>
<dbReference type="SUPFAM" id="SSF81383">
    <property type="entry name" value="F-box domain"/>
    <property type="match status" value="1"/>
</dbReference>
<feature type="compositionally biased region" description="Pro residues" evidence="1">
    <location>
        <begin position="314"/>
        <end position="324"/>
    </location>
</feature>
<evidence type="ECO:0000259" key="2">
    <source>
        <dbReference type="SMART" id="SM00256"/>
    </source>
</evidence>
<dbReference type="InterPro" id="IPR001810">
    <property type="entry name" value="F-box_dom"/>
</dbReference>
<proteinExistence type="predicted"/>
<evidence type="ECO:0000313" key="3">
    <source>
        <dbReference type="EMBL" id="KAF7318463.1"/>
    </source>
</evidence>
<dbReference type="Pfam" id="PF00646">
    <property type="entry name" value="F-box"/>
    <property type="match status" value="1"/>
</dbReference>